<dbReference type="VEuPathDB" id="FungiDB:BDEG_27141"/>
<comment type="similarity">
    <text evidence="1 7">Belongs to the folylpolyglutamate synthase family.</text>
</comment>
<evidence type="ECO:0000256" key="6">
    <source>
        <dbReference type="ARBA" id="ARBA00022842"/>
    </source>
</evidence>
<evidence type="ECO:0000256" key="1">
    <source>
        <dbReference type="ARBA" id="ARBA00008276"/>
    </source>
</evidence>
<dbReference type="InterPro" id="IPR013221">
    <property type="entry name" value="Mur_ligase_cen"/>
</dbReference>
<dbReference type="GO" id="GO:0008841">
    <property type="term" value="F:dihydrofolate synthase activity"/>
    <property type="evidence" value="ECO:0007669"/>
    <property type="project" value="UniProtKB-EC"/>
</dbReference>
<dbReference type="SUPFAM" id="SSF53623">
    <property type="entry name" value="MurD-like peptide ligases, catalytic domain"/>
    <property type="match status" value="1"/>
</dbReference>
<keyword evidence="5 7" id="KW-0067">ATP-binding</keyword>
<dbReference type="EMBL" id="DS022311">
    <property type="protein sequence ID" value="OAJ43824.1"/>
    <property type="molecule type" value="Genomic_DNA"/>
</dbReference>
<dbReference type="GO" id="GO:0006730">
    <property type="term" value="P:one-carbon metabolic process"/>
    <property type="evidence" value="ECO:0007669"/>
    <property type="project" value="UniProtKB-KW"/>
</dbReference>
<sequence>MAPVIQPGLERVRELLAELYNPHLGMPVVHVAGTNGKGSVCSYISSVLAATGLKTASFSSPHLLHPRDSIRINGQAITLQQYQSAHRQVQMAMKAIAVTRNNSPEQHQLPTASPFEQLVALMFLVIRQLQVDIVVLEVGLGGLLDATNIIPSPLVAVITAIGIDHTAFLGTTVLEIAAHKAGIFKPENCVAVIARQPQSNVQLLLEQYASAAQCQIHPLPSVCVVSSDGNNIYPSVSATFCNTQLQLVQRLPGSFQLDNIAAALAALESLVLVHNYTISASDVINGFDSVTCPGRLEWIQHPDLPISNLPISDPPTNRRVLLDGAHNPLAAAVLADYVNHQRNAMPSLAHVHWIVGFTSGKDIHNSLSCLVQPQDRVSVVPFAQPLDMPWIHSEDTRIIANVADTLIQGDTPSQCFDSFADAWNVITSSNTDCIVVICGSLYLVSEVYRTLHMTF</sequence>
<dbReference type="PANTHER" id="PTHR11136">
    <property type="entry name" value="FOLYLPOLYGLUTAMATE SYNTHASE-RELATED"/>
    <property type="match status" value="1"/>
</dbReference>
<dbReference type="PIRSF" id="PIRSF001563">
    <property type="entry name" value="Folylpolyglu_synth"/>
    <property type="match status" value="1"/>
</dbReference>
<dbReference type="PANTHER" id="PTHR11136:SF0">
    <property type="entry name" value="DIHYDROFOLATE SYNTHETASE-RELATED"/>
    <property type="match status" value="1"/>
</dbReference>
<dbReference type="GO" id="GO:0005829">
    <property type="term" value="C:cytosol"/>
    <property type="evidence" value="ECO:0007669"/>
    <property type="project" value="TreeGrafter"/>
</dbReference>
<comment type="catalytic activity">
    <reaction evidence="7">
        <text>7,8-dihydropteroate + L-glutamate + ATP = 7,8-dihydrofolate + ADP + phosphate + H(+)</text>
        <dbReference type="Rhea" id="RHEA:23584"/>
        <dbReference type="ChEBI" id="CHEBI:15378"/>
        <dbReference type="ChEBI" id="CHEBI:17839"/>
        <dbReference type="ChEBI" id="CHEBI:29985"/>
        <dbReference type="ChEBI" id="CHEBI:30616"/>
        <dbReference type="ChEBI" id="CHEBI:43474"/>
        <dbReference type="ChEBI" id="CHEBI:57451"/>
        <dbReference type="ChEBI" id="CHEBI:456216"/>
        <dbReference type="EC" id="6.3.2.12"/>
    </reaction>
</comment>
<evidence type="ECO:0000313" key="10">
    <source>
        <dbReference type="Proteomes" id="UP000077115"/>
    </source>
</evidence>
<dbReference type="AlphaFoldDB" id="A0A177WVW0"/>
<evidence type="ECO:0000256" key="5">
    <source>
        <dbReference type="ARBA" id="ARBA00022840"/>
    </source>
</evidence>
<dbReference type="eggNOG" id="KOG2525">
    <property type="taxonomic scope" value="Eukaryota"/>
</dbReference>
<dbReference type="InterPro" id="IPR001645">
    <property type="entry name" value="Folylpolyglutamate_synth"/>
</dbReference>
<gene>
    <name evidence="9" type="ORF">BDEG_27141</name>
</gene>
<dbReference type="PROSITE" id="PS01012">
    <property type="entry name" value="FOLYLPOLYGLU_SYNT_2"/>
    <property type="match status" value="1"/>
</dbReference>
<reference evidence="9 10" key="1">
    <citation type="submission" date="2006-10" db="EMBL/GenBank/DDBJ databases">
        <title>The Genome Sequence of Batrachochytrium dendrobatidis JEL423.</title>
        <authorList>
            <consortium name="The Broad Institute Genome Sequencing Platform"/>
            <person name="Birren B."/>
            <person name="Lander E."/>
            <person name="Galagan J."/>
            <person name="Cuomo C."/>
            <person name="Devon K."/>
            <person name="Jaffe D."/>
            <person name="Butler J."/>
            <person name="Alvarez P."/>
            <person name="Gnerre S."/>
            <person name="Grabherr M."/>
            <person name="Kleber M."/>
            <person name="Mauceli E."/>
            <person name="Brockman W."/>
            <person name="Young S."/>
            <person name="LaButti K."/>
            <person name="Sykes S."/>
            <person name="DeCaprio D."/>
            <person name="Crawford M."/>
            <person name="Koehrsen M."/>
            <person name="Engels R."/>
            <person name="Montgomery P."/>
            <person name="Pearson M."/>
            <person name="Howarth C."/>
            <person name="Larson L."/>
            <person name="White J."/>
            <person name="O'Leary S."/>
            <person name="Kodira C."/>
            <person name="Zeng Q."/>
            <person name="Yandava C."/>
            <person name="Alvarado L."/>
            <person name="Longcore J."/>
            <person name="James T."/>
        </authorList>
    </citation>
    <scope>NUCLEOTIDE SEQUENCE [LARGE SCALE GENOMIC DNA]</scope>
    <source>
        <strain evidence="9 10">JEL423</strain>
    </source>
</reference>
<keyword evidence="6" id="KW-0460">Magnesium</keyword>
<evidence type="ECO:0000256" key="3">
    <source>
        <dbReference type="ARBA" id="ARBA00022723"/>
    </source>
</evidence>
<comment type="pathway">
    <text evidence="7">Cofactor biosynthesis; tetrahydrofolylpolyglutamate biosynthesis.</text>
</comment>
<organism evidence="9 10">
    <name type="scientific">Batrachochytrium dendrobatidis (strain JEL423)</name>
    <dbReference type="NCBI Taxonomy" id="403673"/>
    <lineage>
        <taxon>Eukaryota</taxon>
        <taxon>Fungi</taxon>
        <taxon>Fungi incertae sedis</taxon>
        <taxon>Chytridiomycota</taxon>
        <taxon>Chytridiomycota incertae sedis</taxon>
        <taxon>Chytridiomycetes</taxon>
        <taxon>Rhizophydiales</taxon>
        <taxon>Rhizophydiales incertae sedis</taxon>
        <taxon>Batrachochytrium</taxon>
    </lineage>
</organism>
<keyword evidence="7" id="KW-0554">One-carbon metabolism</keyword>
<name>A0A177WVW0_BATDL</name>
<dbReference type="GO" id="GO:0005524">
    <property type="term" value="F:ATP binding"/>
    <property type="evidence" value="ECO:0007669"/>
    <property type="project" value="UniProtKB-KW"/>
</dbReference>
<dbReference type="InterPro" id="IPR018109">
    <property type="entry name" value="Folylpolyglutamate_synth_CS"/>
</dbReference>
<dbReference type="Pfam" id="PF08245">
    <property type="entry name" value="Mur_ligase_M"/>
    <property type="match status" value="1"/>
</dbReference>
<dbReference type="EC" id="6.3.2.12" evidence="7"/>
<reference evidence="9 10" key="2">
    <citation type="submission" date="2016-05" db="EMBL/GenBank/DDBJ databases">
        <title>Lineage-specific infection strategies underlie the spectrum of fungal disease in amphibians.</title>
        <authorList>
            <person name="Cuomo C.A."/>
            <person name="Farrer R.A."/>
            <person name="James T."/>
            <person name="Longcore J."/>
            <person name="Birren B."/>
        </authorList>
    </citation>
    <scope>NUCLEOTIDE SEQUENCE [LARGE SCALE GENOMIC DNA]</scope>
    <source>
        <strain evidence="9 10">JEL423</strain>
    </source>
</reference>
<dbReference type="InterPro" id="IPR036615">
    <property type="entry name" value="Mur_ligase_C_dom_sf"/>
</dbReference>
<evidence type="ECO:0000256" key="7">
    <source>
        <dbReference type="PIRNR" id="PIRNR001563"/>
    </source>
</evidence>
<dbReference type="Gene3D" id="3.90.190.20">
    <property type="entry name" value="Mur ligase, C-terminal domain"/>
    <property type="match status" value="1"/>
</dbReference>
<dbReference type="GO" id="GO:0046872">
    <property type="term" value="F:metal ion binding"/>
    <property type="evidence" value="ECO:0007669"/>
    <property type="project" value="UniProtKB-KW"/>
</dbReference>
<feature type="domain" description="Mur ligase central" evidence="8">
    <location>
        <begin position="31"/>
        <end position="266"/>
    </location>
</feature>
<dbReference type="GO" id="GO:0004326">
    <property type="term" value="F:tetrahydrofolylpolyglutamate synthase activity"/>
    <property type="evidence" value="ECO:0007669"/>
    <property type="project" value="InterPro"/>
</dbReference>
<evidence type="ECO:0000259" key="8">
    <source>
        <dbReference type="Pfam" id="PF08245"/>
    </source>
</evidence>
<dbReference type="OrthoDB" id="5212574at2759"/>
<accession>A0A177WVW0</accession>
<evidence type="ECO:0000256" key="4">
    <source>
        <dbReference type="ARBA" id="ARBA00022741"/>
    </source>
</evidence>
<dbReference type="PROSITE" id="PS01011">
    <property type="entry name" value="FOLYLPOLYGLU_SYNT_1"/>
    <property type="match status" value="1"/>
</dbReference>
<dbReference type="GO" id="GO:0005739">
    <property type="term" value="C:mitochondrion"/>
    <property type="evidence" value="ECO:0007669"/>
    <property type="project" value="TreeGrafter"/>
</dbReference>
<dbReference type="NCBIfam" id="TIGR01499">
    <property type="entry name" value="folC"/>
    <property type="match status" value="1"/>
</dbReference>
<protein>
    <recommendedName>
        <fullName evidence="7">Dihydrofolate synthetase</fullName>
        <ecNumber evidence="7">6.3.2.12</ecNumber>
    </recommendedName>
</protein>
<dbReference type="STRING" id="403673.A0A177WVW0"/>
<dbReference type="Proteomes" id="UP000077115">
    <property type="component" value="Unassembled WGS sequence"/>
</dbReference>
<keyword evidence="3" id="KW-0479">Metal-binding</keyword>
<dbReference type="SUPFAM" id="SSF53244">
    <property type="entry name" value="MurD-like peptide ligases, peptide-binding domain"/>
    <property type="match status" value="1"/>
</dbReference>
<dbReference type="InterPro" id="IPR036565">
    <property type="entry name" value="Mur-like_cat_sf"/>
</dbReference>
<evidence type="ECO:0000313" key="9">
    <source>
        <dbReference type="EMBL" id="OAJ43824.1"/>
    </source>
</evidence>
<dbReference type="Gene3D" id="3.40.1190.10">
    <property type="entry name" value="Mur-like, catalytic domain"/>
    <property type="match status" value="1"/>
</dbReference>
<dbReference type="UniPathway" id="UPA00850"/>
<keyword evidence="4 7" id="KW-0547">Nucleotide-binding</keyword>
<proteinExistence type="inferred from homology"/>
<evidence type="ECO:0000256" key="2">
    <source>
        <dbReference type="ARBA" id="ARBA00022598"/>
    </source>
</evidence>
<keyword evidence="2 7" id="KW-0436">Ligase</keyword>